<evidence type="ECO:0000313" key="2">
    <source>
        <dbReference type="Proteomes" id="UP000277212"/>
    </source>
</evidence>
<name>A0A3M2RP69_9HYPO</name>
<dbReference type="Proteomes" id="UP000277212">
    <property type="component" value="Unassembled WGS sequence"/>
</dbReference>
<gene>
    <name evidence="1" type="ORF">CDV36_013289</name>
</gene>
<reference evidence="1 2" key="1">
    <citation type="submission" date="2017-06" db="EMBL/GenBank/DDBJ databases">
        <title>Comparative genomic analysis of Ambrosia Fusariam Clade fungi.</title>
        <authorList>
            <person name="Stajich J.E."/>
            <person name="Carrillo J."/>
            <person name="Kijimoto T."/>
            <person name="Eskalen A."/>
            <person name="O'Donnell K."/>
            <person name="Kasson M."/>
        </authorList>
    </citation>
    <scope>NUCLEOTIDE SEQUENCE [LARGE SCALE GENOMIC DNA]</scope>
    <source>
        <strain evidence="1">UCR3666</strain>
    </source>
</reference>
<keyword evidence="2" id="KW-1185">Reference proteome</keyword>
<dbReference type="EMBL" id="NKUJ01000364">
    <property type="protein sequence ID" value="RMJ07111.1"/>
    <property type="molecule type" value="Genomic_DNA"/>
</dbReference>
<comment type="caution">
    <text evidence="1">The sequence shown here is derived from an EMBL/GenBank/DDBJ whole genome shotgun (WGS) entry which is preliminary data.</text>
</comment>
<proteinExistence type="predicted"/>
<dbReference type="AlphaFoldDB" id="A0A3M2RP69"/>
<evidence type="ECO:0000313" key="1">
    <source>
        <dbReference type="EMBL" id="RMJ07111.1"/>
    </source>
</evidence>
<protein>
    <submittedName>
        <fullName evidence="1">Uncharacterized protein</fullName>
    </submittedName>
</protein>
<organism evidence="1 2">
    <name type="scientific">Fusarium kuroshium</name>
    <dbReference type="NCBI Taxonomy" id="2010991"/>
    <lineage>
        <taxon>Eukaryota</taxon>
        <taxon>Fungi</taxon>
        <taxon>Dikarya</taxon>
        <taxon>Ascomycota</taxon>
        <taxon>Pezizomycotina</taxon>
        <taxon>Sordariomycetes</taxon>
        <taxon>Hypocreomycetidae</taxon>
        <taxon>Hypocreales</taxon>
        <taxon>Nectriaceae</taxon>
        <taxon>Fusarium</taxon>
        <taxon>Fusarium solani species complex</taxon>
    </lineage>
</organism>
<accession>A0A3M2RP69</accession>
<sequence length="67" mass="7523">MWIGNCGRVSVGVETTSTRIEYKEANEHGLLKESLSLQVILVLDDSKSHQSCPAECDKNRLYVIHGY</sequence>